<accession>A0A0D3I414</accession>
<dbReference type="KEGG" id="ehx:EMIHUDRAFT_107138"/>
<dbReference type="PaxDb" id="2903-EOD05999"/>
<dbReference type="InterPro" id="IPR024083">
    <property type="entry name" value="Fumarase/histidase_N"/>
</dbReference>
<dbReference type="PANTHER" id="PTHR11444">
    <property type="entry name" value="ASPARTATEAMMONIA/ARGININOSUCCINATE/ADENYLOSUCCINATE LYASE"/>
    <property type="match status" value="1"/>
</dbReference>
<dbReference type="Gene3D" id="1.10.275.10">
    <property type="entry name" value="Fumarase/aspartase (N-terminal domain)"/>
    <property type="match status" value="1"/>
</dbReference>
<dbReference type="SUPFAM" id="SSF48557">
    <property type="entry name" value="L-aspartase-like"/>
    <property type="match status" value="1"/>
</dbReference>
<protein>
    <recommendedName>
        <fullName evidence="4">Fumarate hydratase</fullName>
    </recommendedName>
</protein>
<dbReference type="STRING" id="2903.R1DB15"/>
<organism evidence="2 3">
    <name type="scientific">Emiliania huxleyi (strain CCMP1516)</name>
    <dbReference type="NCBI Taxonomy" id="280463"/>
    <lineage>
        <taxon>Eukaryota</taxon>
        <taxon>Haptista</taxon>
        <taxon>Haptophyta</taxon>
        <taxon>Prymnesiophyceae</taxon>
        <taxon>Isochrysidales</taxon>
        <taxon>Noelaerhabdaceae</taxon>
        <taxon>Emiliania</taxon>
    </lineage>
</organism>
<dbReference type="GO" id="GO:0006106">
    <property type="term" value="P:fumarate metabolic process"/>
    <property type="evidence" value="ECO:0007669"/>
    <property type="project" value="InterPro"/>
</dbReference>
<dbReference type="GeneID" id="17252046"/>
<dbReference type="GO" id="GO:0006108">
    <property type="term" value="P:malate metabolic process"/>
    <property type="evidence" value="ECO:0007669"/>
    <property type="project" value="TreeGrafter"/>
</dbReference>
<dbReference type="Proteomes" id="UP000013827">
    <property type="component" value="Unassembled WGS sequence"/>
</dbReference>
<sequence>MFEHKCYCELSEQECADKHHINIWTETCVKPCTSDGDGVGCYNQAGDHKAALRVPLLRRRLLSTRTESDAFGPIEVSNDVLWGAQTQRSLQNFPIGGSAAVMPEPVIRAFGVLKKLADGHRGLCLTSDGPAPPSIKAAWKVAKAGKAPGVAKSPGAPPVKLHFDIEPASPTRTGPA</sequence>
<dbReference type="InterPro" id="IPR005677">
    <property type="entry name" value="Fum_hydII"/>
</dbReference>
<proteinExistence type="predicted"/>
<dbReference type="eggNOG" id="KOG1317">
    <property type="taxonomic scope" value="Eukaryota"/>
</dbReference>
<dbReference type="HOGENOM" id="CLU_1527991_0_0_1"/>
<feature type="region of interest" description="Disordered" evidence="1">
    <location>
        <begin position="149"/>
        <end position="176"/>
    </location>
</feature>
<reference evidence="3" key="1">
    <citation type="journal article" date="2013" name="Nature">
        <title>Pan genome of the phytoplankton Emiliania underpins its global distribution.</title>
        <authorList>
            <person name="Read B.A."/>
            <person name="Kegel J."/>
            <person name="Klute M.J."/>
            <person name="Kuo A."/>
            <person name="Lefebvre S.C."/>
            <person name="Maumus F."/>
            <person name="Mayer C."/>
            <person name="Miller J."/>
            <person name="Monier A."/>
            <person name="Salamov A."/>
            <person name="Young J."/>
            <person name="Aguilar M."/>
            <person name="Claverie J.M."/>
            <person name="Frickenhaus S."/>
            <person name="Gonzalez K."/>
            <person name="Herman E.K."/>
            <person name="Lin Y.C."/>
            <person name="Napier J."/>
            <person name="Ogata H."/>
            <person name="Sarno A.F."/>
            <person name="Shmutz J."/>
            <person name="Schroeder D."/>
            <person name="de Vargas C."/>
            <person name="Verret F."/>
            <person name="von Dassow P."/>
            <person name="Valentin K."/>
            <person name="Van de Peer Y."/>
            <person name="Wheeler G."/>
            <person name="Dacks J.B."/>
            <person name="Delwiche C.F."/>
            <person name="Dyhrman S.T."/>
            <person name="Glockner G."/>
            <person name="John U."/>
            <person name="Richards T."/>
            <person name="Worden A.Z."/>
            <person name="Zhang X."/>
            <person name="Grigoriev I.V."/>
            <person name="Allen A.E."/>
            <person name="Bidle K."/>
            <person name="Borodovsky M."/>
            <person name="Bowler C."/>
            <person name="Brownlee C."/>
            <person name="Cock J.M."/>
            <person name="Elias M."/>
            <person name="Gladyshev V.N."/>
            <person name="Groth M."/>
            <person name="Guda C."/>
            <person name="Hadaegh A."/>
            <person name="Iglesias-Rodriguez M.D."/>
            <person name="Jenkins J."/>
            <person name="Jones B.M."/>
            <person name="Lawson T."/>
            <person name="Leese F."/>
            <person name="Lindquist E."/>
            <person name="Lobanov A."/>
            <person name="Lomsadze A."/>
            <person name="Malik S.B."/>
            <person name="Marsh M.E."/>
            <person name="Mackinder L."/>
            <person name="Mock T."/>
            <person name="Mueller-Roeber B."/>
            <person name="Pagarete A."/>
            <person name="Parker M."/>
            <person name="Probert I."/>
            <person name="Quesneville H."/>
            <person name="Raines C."/>
            <person name="Rensing S.A."/>
            <person name="Riano-Pachon D.M."/>
            <person name="Richier S."/>
            <person name="Rokitta S."/>
            <person name="Shiraiwa Y."/>
            <person name="Soanes D.M."/>
            <person name="van der Giezen M."/>
            <person name="Wahlund T.M."/>
            <person name="Williams B."/>
            <person name="Wilson W."/>
            <person name="Wolfe G."/>
            <person name="Wurch L.L."/>
        </authorList>
    </citation>
    <scope>NUCLEOTIDE SEQUENCE</scope>
</reference>
<name>A0A0D3I414_EMIH1</name>
<dbReference type="GO" id="GO:0004333">
    <property type="term" value="F:fumarate hydratase activity"/>
    <property type="evidence" value="ECO:0007669"/>
    <property type="project" value="InterPro"/>
</dbReference>
<dbReference type="GO" id="GO:0006099">
    <property type="term" value="P:tricarboxylic acid cycle"/>
    <property type="evidence" value="ECO:0007669"/>
    <property type="project" value="TreeGrafter"/>
</dbReference>
<dbReference type="PANTHER" id="PTHR11444:SF1">
    <property type="entry name" value="FUMARATE HYDRATASE, MITOCHONDRIAL"/>
    <property type="match status" value="1"/>
</dbReference>
<evidence type="ECO:0000256" key="1">
    <source>
        <dbReference type="SAM" id="MobiDB-lite"/>
    </source>
</evidence>
<keyword evidence="3" id="KW-1185">Reference proteome</keyword>
<dbReference type="RefSeq" id="XP_005758428.1">
    <property type="nucleotide sequence ID" value="XM_005758371.1"/>
</dbReference>
<dbReference type="InterPro" id="IPR008948">
    <property type="entry name" value="L-Aspartase-like"/>
</dbReference>
<evidence type="ECO:0000313" key="2">
    <source>
        <dbReference type="EnsemblProtists" id="EOD05999"/>
    </source>
</evidence>
<reference evidence="2" key="2">
    <citation type="submission" date="2024-10" db="UniProtKB">
        <authorList>
            <consortium name="EnsemblProtists"/>
        </authorList>
    </citation>
    <scope>IDENTIFICATION</scope>
</reference>
<dbReference type="AlphaFoldDB" id="A0A0D3I414"/>
<evidence type="ECO:0000313" key="3">
    <source>
        <dbReference type="Proteomes" id="UP000013827"/>
    </source>
</evidence>
<evidence type="ECO:0008006" key="4">
    <source>
        <dbReference type="Google" id="ProtNLM"/>
    </source>
</evidence>
<dbReference type="EnsemblProtists" id="EOD05999">
    <property type="protein sequence ID" value="EOD05999"/>
    <property type="gene ID" value="EMIHUDRAFT_107138"/>
</dbReference>